<dbReference type="Proteomes" id="UP000294527">
    <property type="component" value="Unassembled WGS sequence"/>
</dbReference>
<protein>
    <submittedName>
        <fullName evidence="1">Uncharacterized protein</fullName>
    </submittedName>
</protein>
<dbReference type="RefSeq" id="WP_132140669.1">
    <property type="nucleotide sequence ID" value="NZ_CP046427.1"/>
</dbReference>
<dbReference type="EMBL" id="SLTU01000001">
    <property type="protein sequence ID" value="TDA76958.1"/>
    <property type="molecule type" value="Genomic_DNA"/>
</dbReference>
<accession>A0A4R4GJF2</accession>
<sequence>MPDKQKVAFSRTPCRDNSTIVEVPAWSTGMCRRLSCLSPCLSEVKTQGEDKPYTYEKSGWGSWWKLCLL</sequence>
<comment type="caution">
    <text evidence="1">The sequence shown here is derived from an EMBL/GenBank/DDBJ whole genome shotgun (WGS) entry which is preliminary data.</text>
</comment>
<evidence type="ECO:0000313" key="2">
    <source>
        <dbReference type="Proteomes" id="UP000294527"/>
    </source>
</evidence>
<proteinExistence type="predicted"/>
<organism evidence="1 2">
    <name type="scientific">Phocaeicola dorei</name>
    <dbReference type="NCBI Taxonomy" id="357276"/>
    <lineage>
        <taxon>Bacteria</taxon>
        <taxon>Pseudomonadati</taxon>
        <taxon>Bacteroidota</taxon>
        <taxon>Bacteroidia</taxon>
        <taxon>Bacteroidales</taxon>
        <taxon>Bacteroidaceae</taxon>
        <taxon>Phocaeicola</taxon>
    </lineage>
</organism>
<dbReference type="AlphaFoldDB" id="A0A4R4GJF2"/>
<gene>
    <name evidence="1" type="ORF">E1I98_11675</name>
</gene>
<reference evidence="1 2" key="1">
    <citation type="journal article" date="2019" name="Nat. Microbiol.">
        <title>Genomic variation and strain-specific functional adaptation in the human gut microbiome during early life.</title>
        <authorList>
            <person name="Vatanen T."/>
            <person name="Plichta D.R."/>
            <person name="Somani J."/>
            <person name="Munch P.C."/>
            <person name="Arthur T.D."/>
            <person name="Hall A.B."/>
            <person name="Rudolf S."/>
            <person name="Oakeley E.J."/>
            <person name="Ke X."/>
            <person name="Young R.A."/>
            <person name="Haiser H.J."/>
            <person name="Kolde R."/>
            <person name="Yassour M."/>
            <person name="Luopajarvi K."/>
            <person name="Siljander H."/>
            <person name="Virtanen S.M."/>
            <person name="Ilonen J."/>
            <person name="Uibo R."/>
            <person name="Tillmann V."/>
            <person name="Mokurov S."/>
            <person name="Dorshakova N."/>
            <person name="Porter J.A."/>
            <person name="McHardy A.C."/>
            <person name="Lahdesmaki H."/>
            <person name="Vlamakis H."/>
            <person name="Huttenhower C."/>
            <person name="Knip M."/>
            <person name="Xavier R.J."/>
        </authorList>
    </citation>
    <scope>NUCLEOTIDE SEQUENCE [LARGE SCALE GENOMIC DNA]</scope>
    <source>
        <strain evidence="1 2">RJX1047</strain>
    </source>
</reference>
<name>A0A4R4GJF2_9BACT</name>
<evidence type="ECO:0000313" key="1">
    <source>
        <dbReference type="EMBL" id="TDA76958.1"/>
    </source>
</evidence>